<dbReference type="RefSeq" id="WP_133769244.1">
    <property type="nucleotide sequence ID" value="NZ_SNZR01000011.1"/>
</dbReference>
<evidence type="ECO:0000259" key="1">
    <source>
        <dbReference type="Pfam" id="PF02211"/>
    </source>
</evidence>
<comment type="caution">
    <text evidence="2">The sequence shown here is derived from an EMBL/GenBank/DDBJ whole genome shotgun (WGS) entry which is preliminary data.</text>
</comment>
<proteinExistence type="predicted"/>
<dbReference type="Pfam" id="PF02211">
    <property type="entry name" value="NHase_beta_C"/>
    <property type="match status" value="1"/>
</dbReference>
<gene>
    <name evidence="2" type="ORF">EV668_1624</name>
</gene>
<feature type="domain" description="Nitrile hydratase beta subunit" evidence="1">
    <location>
        <begin position="6"/>
        <end position="91"/>
    </location>
</feature>
<dbReference type="InterPro" id="IPR024690">
    <property type="entry name" value="CN_hydtase_beta_dom_C"/>
</dbReference>
<name>A0A4V3DYY3_9HYPH</name>
<sequence length="95" mass="11040">MTLADGIPVRVKDEWPEAVGPVHCRTPHYIRGKHGMVVRHLGDFPDPGDIAFEREPVMRSLYHVAFPFRELWPEGSDDELVVEVYDHWLEPEHRA</sequence>
<dbReference type="SUPFAM" id="SSF50090">
    <property type="entry name" value="Electron transport accessory proteins"/>
    <property type="match status" value="1"/>
</dbReference>
<accession>A0A4V3DYY3</accession>
<dbReference type="EMBL" id="SNZR01000011">
    <property type="protein sequence ID" value="TDR94339.1"/>
    <property type="molecule type" value="Genomic_DNA"/>
</dbReference>
<dbReference type="AlphaFoldDB" id="A0A4V3DYY3"/>
<evidence type="ECO:0000313" key="3">
    <source>
        <dbReference type="Proteomes" id="UP000295122"/>
    </source>
</evidence>
<protein>
    <submittedName>
        <fullName evidence="2">Nitrile hydratase</fullName>
    </submittedName>
</protein>
<organism evidence="2 3">
    <name type="scientific">Enterovirga rhinocerotis</name>
    <dbReference type="NCBI Taxonomy" id="1339210"/>
    <lineage>
        <taxon>Bacteria</taxon>
        <taxon>Pseudomonadati</taxon>
        <taxon>Pseudomonadota</taxon>
        <taxon>Alphaproteobacteria</taxon>
        <taxon>Hyphomicrobiales</taxon>
        <taxon>Methylobacteriaceae</taxon>
        <taxon>Enterovirga</taxon>
    </lineage>
</organism>
<dbReference type="Gene3D" id="2.30.30.50">
    <property type="match status" value="1"/>
</dbReference>
<reference evidence="2 3" key="1">
    <citation type="submission" date="2019-03" db="EMBL/GenBank/DDBJ databases">
        <title>Genomic Encyclopedia of Type Strains, Phase IV (KMG-IV): sequencing the most valuable type-strain genomes for metagenomic binning, comparative biology and taxonomic classification.</title>
        <authorList>
            <person name="Goeker M."/>
        </authorList>
    </citation>
    <scope>NUCLEOTIDE SEQUENCE [LARGE SCALE GENOMIC DNA]</scope>
    <source>
        <strain evidence="2 3">DSM 25903</strain>
    </source>
</reference>
<dbReference type="InterPro" id="IPR008990">
    <property type="entry name" value="Elect_transpt_acc-like_dom_sf"/>
</dbReference>
<dbReference type="OrthoDB" id="3478924at2"/>
<keyword evidence="3" id="KW-1185">Reference proteome</keyword>
<evidence type="ECO:0000313" key="2">
    <source>
        <dbReference type="EMBL" id="TDR94339.1"/>
    </source>
</evidence>
<dbReference type="Proteomes" id="UP000295122">
    <property type="component" value="Unassembled WGS sequence"/>
</dbReference>